<evidence type="ECO:0000313" key="2">
    <source>
        <dbReference type="EMBL" id="WAR28893.1"/>
    </source>
</evidence>
<proteinExistence type="predicted"/>
<name>A0ABY7G367_MYAAR</name>
<dbReference type="EMBL" id="CP111026">
    <property type="protein sequence ID" value="WAR28893.1"/>
    <property type="molecule type" value="Genomic_DNA"/>
</dbReference>
<feature type="chain" id="PRO_5046604944" evidence="1">
    <location>
        <begin position="19"/>
        <end position="588"/>
    </location>
</feature>
<keyword evidence="3" id="KW-1185">Reference proteome</keyword>
<dbReference type="Proteomes" id="UP001164746">
    <property type="component" value="Chromosome 15"/>
</dbReference>
<feature type="signal peptide" evidence="1">
    <location>
        <begin position="1"/>
        <end position="18"/>
    </location>
</feature>
<organism evidence="2 3">
    <name type="scientific">Mya arenaria</name>
    <name type="common">Soft-shell clam</name>
    <dbReference type="NCBI Taxonomy" id="6604"/>
    <lineage>
        <taxon>Eukaryota</taxon>
        <taxon>Metazoa</taxon>
        <taxon>Spiralia</taxon>
        <taxon>Lophotrochozoa</taxon>
        <taxon>Mollusca</taxon>
        <taxon>Bivalvia</taxon>
        <taxon>Autobranchia</taxon>
        <taxon>Heteroconchia</taxon>
        <taxon>Euheterodonta</taxon>
        <taxon>Imparidentia</taxon>
        <taxon>Neoheterodontei</taxon>
        <taxon>Myida</taxon>
        <taxon>Myoidea</taxon>
        <taxon>Myidae</taxon>
        <taxon>Mya</taxon>
    </lineage>
</organism>
<keyword evidence="1" id="KW-0732">Signal</keyword>
<evidence type="ECO:0000256" key="1">
    <source>
        <dbReference type="SAM" id="SignalP"/>
    </source>
</evidence>
<evidence type="ECO:0000313" key="3">
    <source>
        <dbReference type="Proteomes" id="UP001164746"/>
    </source>
</evidence>
<sequence length="588" mass="66745">MSWLVVLISLILLRPQVAVHGLYTTQDVLEILSNVCPYSNICNRTSNQDFKWDTDKYTPCCQSCSCDFDCAARRDCCIASMLETLEKADEEKCVNSKGEIGIDDAVLGYAYLLIDTCPRLTTGDSSVDTSVLLNNSTEIVSCRSESFSPVSSKTTRRIYYNSLCAECNEQKQAVPWQMIIPQMGPLTSYELAVMTNEDIDKAFPRRLYTPPEGEDWTSKECVSVVGSCNSSNTTLQTLCKTYYAPIKRVSSHTRRPYKNVFCAMCNGLNEERLLDNSVCIRSDTRTKSLTNTGTIIDVLHYNKRQTGSNKHTSKPEKSCSDHEITQPNMSTCYPVFCPRGMYRTDSHQCVYYGKRWVINPKLMLTLMKDSGPSLDLALSKMKPLQLVKLLQIPKQCHDIEWTDIYILGDIIPKTVEQHPETFEVVLLKNTDGFGISPEIFFPNAKSCLTGNWAMVEQKQKFVLKAFLNKQRTLVIDQNAMPRDRILYDILDKLYFCEQIYLPKDEVMKTPQGLIINSTGAFLYPSEFSSLTRLRSEDRILYVDLVAVCVDDFIETSPDILNSGGHIEFCLSQYCCLLLCVIIFMQRVT</sequence>
<accession>A0ABY7G367</accession>
<gene>
    <name evidence="2" type="ORF">MAR_014597</name>
</gene>
<protein>
    <submittedName>
        <fullName evidence="2">Uncharacterized protein</fullName>
    </submittedName>
</protein>
<reference evidence="2" key="1">
    <citation type="submission" date="2022-11" db="EMBL/GenBank/DDBJ databases">
        <title>Centuries of genome instability and evolution in soft-shell clam transmissible cancer (bioRxiv).</title>
        <authorList>
            <person name="Hart S.F.M."/>
            <person name="Yonemitsu M.A."/>
            <person name="Giersch R.M."/>
            <person name="Beal B.F."/>
            <person name="Arriagada G."/>
            <person name="Davis B.W."/>
            <person name="Ostrander E.A."/>
            <person name="Goff S.P."/>
            <person name="Metzger M.J."/>
        </authorList>
    </citation>
    <scope>NUCLEOTIDE SEQUENCE</scope>
    <source>
        <strain evidence="2">MELC-2E11</strain>
        <tissue evidence="2">Siphon/mantle</tissue>
    </source>
</reference>